<evidence type="ECO:0000313" key="4">
    <source>
        <dbReference type="Proteomes" id="UP001140949"/>
    </source>
</evidence>
<dbReference type="EMBL" id="JANAVB010007399">
    <property type="protein sequence ID" value="KAJ6842854.1"/>
    <property type="molecule type" value="Genomic_DNA"/>
</dbReference>
<evidence type="ECO:0000259" key="2">
    <source>
        <dbReference type="Pfam" id="PF12776"/>
    </source>
</evidence>
<feature type="region of interest" description="Disordered" evidence="1">
    <location>
        <begin position="1"/>
        <end position="73"/>
    </location>
</feature>
<evidence type="ECO:0000313" key="3">
    <source>
        <dbReference type="EMBL" id="KAJ6842854.1"/>
    </source>
</evidence>
<feature type="compositionally biased region" description="Polar residues" evidence="1">
    <location>
        <begin position="254"/>
        <end position="270"/>
    </location>
</feature>
<feature type="compositionally biased region" description="Basic and acidic residues" evidence="1">
    <location>
        <begin position="20"/>
        <end position="37"/>
    </location>
</feature>
<protein>
    <recommendedName>
        <fullName evidence="2">Myb/SANT-like domain-containing protein</fullName>
    </recommendedName>
</protein>
<dbReference type="Pfam" id="PF12776">
    <property type="entry name" value="Myb_DNA-bind_3"/>
    <property type="match status" value="1"/>
</dbReference>
<dbReference type="Proteomes" id="UP001140949">
    <property type="component" value="Unassembled WGS sequence"/>
</dbReference>
<proteinExistence type="predicted"/>
<feature type="region of interest" description="Disordered" evidence="1">
    <location>
        <begin position="254"/>
        <end position="278"/>
    </location>
</feature>
<reference evidence="3" key="2">
    <citation type="submission" date="2023-04" db="EMBL/GenBank/DDBJ databases">
        <authorList>
            <person name="Bruccoleri R.E."/>
            <person name="Oakeley E.J."/>
            <person name="Faust A.-M."/>
            <person name="Dessus-Babus S."/>
            <person name="Altorfer M."/>
            <person name="Burckhardt D."/>
            <person name="Oertli M."/>
            <person name="Naumann U."/>
            <person name="Petersen F."/>
            <person name="Wong J."/>
        </authorList>
    </citation>
    <scope>NUCLEOTIDE SEQUENCE</scope>
    <source>
        <strain evidence="3">GSM-AAB239-AS_SAM_17_03QT</strain>
        <tissue evidence="3">Leaf</tissue>
    </source>
</reference>
<evidence type="ECO:0000256" key="1">
    <source>
        <dbReference type="SAM" id="MobiDB-lite"/>
    </source>
</evidence>
<dbReference type="AlphaFoldDB" id="A0AAX6HQR9"/>
<name>A0AAX6HQR9_IRIPA</name>
<accession>A0AAX6HQR9</accession>
<gene>
    <name evidence="3" type="ORF">M6B38_298915</name>
</gene>
<sequence length="377" mass="42547">MHEILAASSAWTPGLAAPSHDQHPSAHPSDRPDRMDRSYLSSVAPAPPSTSRHRCRPPRASRSVESHRPARSLATNVQILRKMANRGPGRNKFKWTKEQDLKLIETLQELRNEGEIRPDTYLKAGSLTKIHEKLEQKLPGSGIKKKPHIELRMRILRENFNIVHALLTGPNCSGFGRDPETKMVTAEDAVWDAYLTSHPEAKKFRDVPIKYYDELSMIFGKDRAIENLAETPAGVVEELENQEVNDTMETSQIPVNASSNDSQVPSNSVFDSDVTSRRQKRKRDDATIFVEGVQSAARIIASEIRESSCRLSRALGEEDNENKKIIYDELKKLSGLTMAERHRAHFLIGCDSSKVSLFFSVPDEEREIWVKSLLEFA</sequence>
<feature type="domain" description="Myb/SANT-like" evidence="2">
    <location>
        <begin position="94"/>
        <end position="194"/>
    </location>
</feature>
<dbReference type="InterPro" id="IPR024752">
    <property type="entry name" value="Myb/SANT-like_dom"/>
</dbReference>
<organism evidence="3 4">
    <name type="scientific">Iris pallida</name>
    <name type="common">Sweet iris</name>
    <dbReference type="NCBI Taxonomy" id="29817"/>
    <lineage>
        <taxon>Eukaryota</taxon>
        <taxon>Viridiplantae</taxon>
        <taxon>Streptophyta</taxon>
        <taxon>Embryophyta</taxon>
        <taxon>Tracheophyta</taxon>
        <taxon>Spermatophyta</taxon>
        <taxon>Magnoliopsida</taxon>
        <taxon>Liliopsida</taxon>
        <taxon>Asparagales</taxon>
        <taxon>Iridaceae</taxon>
        <taxon>Iridoideae</taxon>
        <taxon>Irideae</taxon>
        <taxon>Iris</taxon>
    </lineage>
</organism>
<keyword evidence="4" id="KW-1185">Reference proteome</keyword>
<dbReference type="PANTHER" id="PTHR46250">
    <property type="entry name" value="MYB/SANT-LIKE DNA-BINDING DOMAIN PROTEIN-RELATED"/>
    <property type="match status" value="1"/>
</dbReference>
<comment type="caution">
    <text evidence="3">The sequence shown here is derived from an EMBL/GenBank/DDBJ whole genome shotgun (WGS) entry which is preliminary data.</text>
</comment>
<reference evidence="3" key="1">
    <citation type="journal article" date="2023" name="GigaByte">
        <title>Genome assembly of the bearded iris, Iris pallida Lam.</title>
        <authorList>
            <person name="Bruccoleri R.E."/>
            <person name="Oakeley E.J."/>
            <person name="Faust A.M.E."/>
            <person name="Altorfer M."/>
            <person name="Dessus-Babus S."/>
            <person name="Burckhardt D."/>
            <person name="Oertli M."/>
            <person name="Naumann U."/>
            <person name="Petersen F."/>
            <person name="Wong J."/>
        </authorList>
    </citation>
    <scope>NUCLEOTIDE SEQUENCE</scope>
    <source>
        <strain evidence="3">GSM-AAB239-AS_SAM_17_03QT</strain>
    </source>
</reference>
<dbReference type="PANTHER" id="PTHR46250:SF15">
    <property type="entry name" value="OS01G0523800 PROTEIN"/>
    <property type="match status" value="1"/>
</dbReference>